<evidence type="ECO:0000256" key="1">
    <source>
        <dbReference type="SAM" id="Phobius"/>
    </source>
</evidence>
<evidence type="ECO:0000313" key="5">
    <source>
        <dbReference type="Proteomes" id="UP000040576"/>
    </source>
</evidence>
<evidence type="ECO:0000313" key="2">
    <source>
        <dbReference type="EMBL" id="CEE00764.1"/>
    </source>
</evidence>
<name>A0A090KQ31_9BACI</name>
<dbReference type="Proteomes" id="UP000040576">
    <property type="component" value="Unassembled WGS sequence"/>
</dbReference>
<dbReference type="EMBL" id="CCRF01000035">
    <property type="protein sequence ID" value="CEE00764.1"/>
    <property type="molecule type" value="Genomic_DNA"/>
</dbReference>
<accession>A0A090KQ31</accession>
<dbReference type="PATRIC" id="fig|35841.6.peg.29"/>
<feature type="transmembrane region" description="Helical" evidence="1">
    <location>
        <begin position="182"/>
        <end position="209"/>
    </location>
</feature>
<organism evidence="2 5">
    <name type="scientific">Caldibacillus thermoamylovorans</name>
    <dbReference type="NCBI Taxonomy" id="35841"/>
    <lineage>
        <taxon>Bacteria</taxon>
        <taxon>Bacillati</taxon>
        <taxon>Bacillota</taxon>
        <taxon>Bacilli</taxon>
        <taxon>Bacillales</taxon>
        <taxon>Bacillaceae</taxon>
        <taxon>Caldibacillus</taxon>
    </lineage>
</organism>
<sequence length="273" mass="30969">MVKLMKYEIKGTYKILLGILALVLILITGIYMYSRDSSNFLNFGAIFMTLSVLVLFGTSLATFLYIVSSFKNELYEDRGYLTFTLPLTGNQIVGAKLLVAMFWFFILGLAIFLYNLMMISIFSTSEFDFSELFKAVGQVVSVKEIIIGVIGGIFNLANFFILIYFSMALGRVTFRNKKIGGLWFVIFLVLSGLLAFIQVQIIELFPYYFDINTFKMGTMEELYNFEISIGNEVSISSETGIFKLNIASSIYNIIELIVLYLGTAYLIEKKIDL</sequence>
<reference evidence="3 4" key="2">
    <citation type="submission" date="2015-01" db="EMBL/GenBank/DDBJ databases">
        <title>Draft Genome Sequences of Four Bacillus thermoamylovorans Strains, Isolated From Food Products.</title>
        <authorList>
            <person name="Krawcyk A.O."/>
            <person name="Berendsen E.M."/>
            <person name="Eijlander R.T."/>
            <person name="de Jong A."/>
            <person name="Wells-Bennik M."/>
            <person name="Kuipers O.P."/>
        </authorList>
    </citation>
    <scope>NUCLEOTIDE SEQUENCE [LARGE SCALE GENOMIC DNA]</scope>
    <source>
        <strain evidence="3 4">B4167</strain>
    </source>
</reference>
<keyword evidence="1" id="KW-0812">Transmembrane</keyword>
<dbReference type="GeneID" id="92960061"/>
<proteinExistence type="predicted"/>
<evidence type="ECO:0000313" key="3">
    <source>
        <dbReference type="EMBL" id="KIO72049.1"/>
    </source>
</evidence>
<evidence type="ECO:0000313" key="4">
    <source>
        <dbReference type="Proteomes" id="UP000032076"/>
    </source>
</evidence>
<dbReference type="OrthoDB" id="9816138at2"/>
<dbReference type="AlphaFoldDB" id="A0A090KQ31"/>
<feature type="transmembrane region" description="Helical" evidence="1">
    <location>
        <begin position="246"/>
        <end position="267"/>
    </location>
</feature>
<feature type="transmembrane region" description="Helical" evidence="1">
    <location>
        <begin position="97"/>
        <end position="125"/>
    </location>
</feature>
<dbReference type="eggNOG" id="ENOG5030HZV">
    <property type="taxonomic scope" value="Bacteria"/>
</dbReference>
<protein>
    <submittedName>
        <fullName evidence="2">Membrane protein</fullName>
    </submittedName>
</protein>
<dbReference type="Proteomes" id="UP000032076">
    <property type="component" value="Unassembled WGS sequence"/>
</dbReference>
<dbReference type="STRING" id="35841.B4167_3024"/>
<gene>
    <name evidence="3" type="ORF">B4167_3024</name>
    <name evidence="2" type="ORF">BT1A1_0917</name>
</gene>
<keyword evidence="1" id="KW-1133">Transmembrane helix</keyword>
<reference evidence="2 5" key="1">
    <citation type="submission" date="2014-07" db="EMBL/GenBank/DDBJ databases">
        <authorList>
            <person name="Wibberg Daniel"/>
        </authorList>
    </citation>
    <scope>NUCLEOTIDE SEQUENCE [LARGE SCALE GENOMIC DNA]</scope>
</reference>
<feature type="transmembrane region" description="Helical" evidence="1">
    <location>
        <begin position="145"/>
        <end position="170"/>
    </location>
</feature>
<keyword evidence="5" id="KW-1185">Reference proteome</keyword>
<dbReference type="RefSeq" id="WP_034768551.1">
    <property type="nucleotide sequence ID" value="NZ_CCRF01000035.1"/>
</dbReference>
<keyword evidence="1" id="KW-0472">Membrane</keyword>
<feature type="transmembrane region" description="Helical" evidence="1">
    <location>
        <begin position="45"/>
        <end position="67"/>
    </location>
</feature>
<dbReference type="EMBL" id="JXLU01000103">
    <property type="protein sequence ID" value="KIO72049.1"/>
    <property type="molecule type" value="Genomic_DNA"/>
</dbReference>
<feature type="transmembrane region" description="Helical" evidence="1">
    <location>
        <begin position="12"/>
        <end position="33"/>
    </location>
</feature>